<dbReference type="AlphaFoldDB" id="A0A2S5DRR7"/>
<dbReference type="EMBL" id="PQVP01000002">
    <property type="protein sequence ID" value="POZ81742.1"/>
    <property type="molecule type" value="Genomic_DNA"/>
</dbReference>
<gene>
    <name evidence="1" type="ORF">C3743_15630</name>
</gene>
<dbReference type="RefSeq" id="WP_089460848.1">
    <property type="nucleotide sequence ID" value="NZ_CM009575.1"/>
</dbReference>
<protein>
    <submittedName>
        <fullName evidence="1">Uncharacterized protein</fullName>
    </submittedName>
</protein>
<reference evidence="1 2" key="1">
    <citation type="submission" date="2018-01" db="EMBL/GenBank/DDBJ databases">
        <title>Successful Treatment of Persistent Burkholderia cepacia Bacteremia with Ceftazidime-Avibactam.</title>
        <authorList>
            <person name="Tamma P."/>
            <person name="Fan Y."/>
            <person name="Bergman Y."/>
            <person name="Sick-Samuels A."/>
            <person name="Hsu A."/>
            <person name="Timp W."/>
            <person name="Simner P."/>
        </authorList>
    </citation>
    <scope>NUCLEOTIDE SEQUENCE [LARGE SCALE GENOMIC DNA]</scope>
    <source>
        <strain evidence="1 2">170816</strain>
    </source>
</reference>
<evidence type="ECO:0000313" key="1">
    <source>
        <dbReference type="EMBL" id="POZ81742.1"/>
    </source>
</evidence>
<name>A0A2S5DRR7_9BURK</name>
<sequence length="85" mass="9394">MGTPLSREQWEAWQTQPETLAFKAYLKAEIALAKDGWAAGELTAGRNAQDIAVANLAAVENVRFAQRIIDLEYDDVVRTTEEAVS</sequence>
<organism evidence="1 2">
    <name type="scientific">Burkholderia contaminans</name>
    <dbReference type="NCBI Taxonomy" id="488447"/>
    <lineage>
        <taxon>Bacteria</taxon>
        <taxon>Pseudomonadati</taxon>
        <taxon>Pseudomonadota</taxon>
        <taxon>Betaproteobacteria</taxon>
        <taxon>Burkholderiales</taxon>
        <taxon>Burkholderiaceae</taxon>
        <taxon>Burkholderia</taxon>
        <taxon>Burkholderia cepacia complex</taxon>
    </lineage>
</organism>
<accession>A0A2S5DRR7</accession>
<evidence type="ECO:0000313" key="2">
    <source>
        <dbReference type="Proteomes" id="UP000238655"/>
    </source>
</evidence>
<proteinExistence type="predicted"/>
<dbReference type="Proteomes" id="UP000238655">
    <property type="component" value="Chromosome 1"/>
</dbReference>
<comment type="caution">
    <text evidence="1">The sequence shown here is derived from an EMBL/GenBank/DDBJ whole genome shotgun (WGS) entry which is preliminary data.</text>
</comment>